<evidence type="ECO:0000313" key="4">
    <source>
        <dbReference type="Proteomes" id="UP000239650"/>
    </source>
</evidence>
<reference evidence="3" key="2">
    <citation type="submission" date="2023-04" db="EMBL/GenBank/DDBJ databases">
        <title>Novel strain of Lactilactobacillus sakei and use thereof.</title>
        <authorList>
            <person name="Kim S.Y."/>
        </authorList>
    </citation>
    <scope>NUCLEOTIDE SEQUENCE</scope>
    <source>
        <strain evidence="3">HUP1</strain>
    </source>
</reference>
<feature type="transmembrane region" description="Helical" evidence="1">
    <location>
        <begin position="46"/>
        <end position="67"/>
    </location>
</feature>
<dbReference type="EMBL" id="CP122959">
    <property type="protein sequence ID" value="WGI18864.1"/>
    <property type="molecule type" value="Genomic_DNA"/>
</dbReference>
<feature type="transmembrane region" description="Helical" evidence="1">
    <location>
        <begin position="87"/>
        <end position="109"/>
    </location>
</feature>
<protein>
    <submittedName>
        <fullName evidence="3">ECF transporter S component</fullName>
    </submittedName>
    <submittedName>
        <fullName evidence="2">Pantothenate transporter PanT</fullName>
    </submittedName>
</protein>
<feature type="transmembrane region" description="Helical" evidence="1">
    <location>
        <begin position="158"/>
        <end position="188"/>
    </location>
</feature>
<feature type="transmembrane region" description="Helical" evidence="1">
    <location>
        <begin position="121"/>
        <end position="146"/>
    </location>
</feature>
<feature type="transmembrane region" description="Helical" evidence="1">
    <location>
        <begin position="12"/>
        <end position="34"/>
    </location>
</feature>
<proteinExistence type="predicted"/>
<keyword evidence="1" id="KW-1133">Transmembrane helix</keyword>
<dbReference type="InterPro" id="IPR024529">
    <property type="entry name" value="ECF_trnsprt_substrate-spec"/>
</dbReference>
<sequence length="197" mass="21129">MTRNSSAYKISILAILTALLMIQSFVPMVGYIYILPGLPGVTTMHLTVIIGAIILGTRGGATLGAIWGTLSLIHAYTAPVDALTLLIFQNPVIAILPRLMVGLVAGLLYQHLHNTKAGQRGSMAIAAFFGTIVNTTLVILLTWAFYSQQAAGIYKTDVSHLIIVMLSAVAINALMEIALAVIVTPFVAKPLLRFKRE</sequence>
<name>A0A221MZ84_LATSK</name>
<dbReference type="AlphaFoldDB" id="A0A221MZ84"/>
<gene>
    <name evidence="2" type="primary">panT</name>
    <name evidence="2" type="ORF">LAS9267_00767</name>
    <name evidence="3" type="ORF">QBD03_08930</name>
</gene>
<dbReference type="RefSeq" id="WP_025016263.1">
    <property type="nucleotide sequence ID" value="NZ_AP017931.1"/>
</dbReference>
<dbReference type="EMBL" id="OKRC01000003">
    <property type="protein sequence ID" value="SPE20383.1"/>
    <property type="molecule type" value="Genomic_DNA"/>
</dbReference>
<dbReference type="Gene3D" id="1.10.1760.20">
    <property type="match status" value="1"/>
</dbReference>
<evidence type="ECO:0000256" key="1">
    <source>
        <dbReference type="SAM" id="Phobius"/>
    </source>
</evidence>
<accession>A0A221MZ84</accession>
<dbReference type="Proteomes" id="UP001179858">
    <property type="component" value="Chromosome"/>
</dbReference>
<reference evidence="2 4" key="1">
    <citation type="submission" date="2018-02" db="EMBL/GenBank/DDBJ databases">
        <authorList>
            <person name="Rodrigo-Torres L."/>
            <person name="Arahal R. D."/>
            <person name="Lucena T."/>
        </authorList>
    </citation>
    <scope>NUCLEOTIDE SEQUENCE [LARGE SCALE GENOMIC DNA]</scope>
    <source>
        <strain evidence="2 4">CECT 9267</strain>
    </source>
</reference>
<dbReference type="GO" id="GO:0022857">
    <property type="term" value="F:transmembrane transporter activity"/>
    <property type="evidence" value="ECO:0007669"/>
    <property type="project" value="InterPro"/>
</dbReference>
<dbReference type="GeneID" id="57132477"/>
<keyword evidence="1" id="KW-0812">Transmembrane</keyword>
<keyword evidence="1" id="KW-0472">Membrane</keyword>
<dbReference type="Proteomes" id="UP000239650">
    <property type="component" value="Unassembled WGS sequence"/>
</dbReference>
<organism evidence="2 4">
    <name type="scientific">Latilactobacillus sakei</name>
    <name type="common">Lactobacillus sakei</name>
    <dbReference type="NCBI Taxonomy" id="1599"/>
    <lineage>
        <taxon>Bacteria</taxon>
        <taxon>Bacillati</taxon>
        <taxon>Bacillota</taxon>
        <taxon>Bacilli</taxon>
        <taxon>Lactobacillales</taxon>
        <taxon>Lactobacillaceae</taxon>
        <taxon>Latilactobacillus</taxon>
    </lineage>
</organism>
<evidence type="ECO:0000313" key="3">
    <source>
        <dbReference type="EMBL" id="WGI18864.1"/>
    </source>
</evidence>
<evidence type="ECO:0000313" key="2">
    <source>
        <dbReference type="EMBL" id="SPE20383.1"/>
    </source>
</evidence>
<dbReference type="Pfam" id="PF12822">
    <property type="entry name" value="ECF_trnsprt"/>
    <property type="match status" value="1"/>
</dbReference>